<dbReference type="GO" id="GO:0000148">
    <property type="term" value="C:1,3-beta-D-glucan synthase complex"/>
    <property type="evidence" value="ECO:0007669"/>
    <property type="project" value="InterPro"/>
</dbReference>
<feature type="transmembrane region" description="Helical" evidence="2">
    <location>
        <begin position="103"/>
        <end position="126"/>
    </location>
</feature>
<feature type="domain" description="Glycosyl transferase 48" evidence="3">
    <location>
        <begin position="3"/>
        <end position="150"/>
    </location>
</feature>
<feature type="transmembrane region" description="Helical" evidence="2">
    <location>
        <begin position="138"/>
        <end position="158"/>
    </location>
</feature>
<proteinExistence type="predicted"/>
<dbReference type="GO" id="GO:0003843">
    <property type="term" value="F:1,3-beta-D-glucan synthase activity"/>
    <property type="evidence" value="ECO:0007669"/>
    <property type="project" value="InterPro"/>
</dbReference>
<dbReference type="GO" id="GO:0005886">
    <property type="term" value="C:plasma membrane"/>
    <property type="evidence" value="ECO:0007669"/>
    <property type="project" value="TreeGrafter"/>
</dbReference>
<dbReference type="EMBL" id="JAGDFL010000010">
    <property type="protein sequence ID" value="KAG7401633.1"/>
    <property type="molecule type" value="Genomic_DNA"/>
</dbReference>
<dbReference type="PANTHER" id="PTHR12741">
    <property type="entry name" value="LYST-INTERACTING PROTEIN LIP5 DOPAMINE RESPONSIVE PROTEIN DRG-1"/>
    <property type="match status" value="1"/>
</dbReference>
<keyword evidence="5" id="KW-1185">Reference proteome</keyword>
<organism evidence="4 5">
    <name type="scientific">Phytophthora boehmeriae</name>
    <dbReference type="NCBI Taxonomy" id="109152"/>
    <lineage>
        <taxon>Eukaryota</taxon>
        <taxon>Sar</taxon>
        <taxon>Stramenopiles</taxon>
        <taxon>Oomycota</taxon>
        <taxon>Peronosporomycetes</taxon>
        <taxon>Peronosporales</taxon>
        <taxon>Peronosporaceae</taxon>
        <taxon>Phytophthora</taxon>
    </lineage>
</organism>
<keyword evidence="2" id="KW-0472">Membrane</keyword>
<feature type="compositionally biased region" description="Polar residues" evidence="1">
    <location>
        <begin position="344"/>
        <end position="365"/>
    </location>
</feature>
<feature type="compositionally biased region" description="Basic and acidic residues" evidence="1">
    <location>
        <begin position="331"/>
        <end position="343"/>
    </location>
</feature>
<feature type="transmembrane region" description="Helical" evidence="2">
    <location>
        <begin position="164"/>
        <end position="183"/>
    </location>
</feature>
<gene>
    <name evidence="4" type="ORF">PHYBOEH_000165</name>
</gene>
<name>A0A8T1XC72_9STRA</name>
<dbReference type="InterPro" id="IPR003440">
    <property type="entry name" value="Glyco_trans_48_dom"/>
</dbReference>
<evidence type="ECO:0000313" key="5">
    <source>
        <dbReference type="Proteomes" id="UP000693981"/>
    </source>
</evidence>
<feature type="transmembrane region" description="Helical" evidence="2">
    <location>
        <begin position="6"/>
        <end position="24"/>
    </location>
</feature>
<keyword evidence="2" id="KW-0812">Transmembrane</keyword>
<feature type="region of interest" description="Disordered" evidence="1">
    <location>
        <begin position="330"/>
        <end position="396"/>
    </location>
</feature>
<feature type="compositionally biased region" description="Low complexity" evidence="1">
    <location>
        <begin position="381"/>
        <end position="396"/>
    </location>
</feature>
<sequence length="396" mass="43964">MTWSLWLVFVSWYWSPFWFNPLAFEWSDVMEDFRLWFKWMRGDGGNPNQSWEAWFKEENAYFSTLRPWAKACVTFKGALYAFIALSISSTGNEYHSILTKSTWLPLAICCSMAAVYMSAEAAIFSSSRSYGESGLVRFLKLILVLVLGAGLVVAFVYVDGMWQCFLSMGYLAAAVGCWAIVLLGSNSRFVGTLYFVHDAVLGLVSLSIILLLSALYVPGKIQTWLLYNNALSRGVVIEDILRANSSNDDREDDLSVQQMRSIIIEQQRFINALTASGSETDMRAVGPGKTKEDMMHAMSDNTLNAVLRNMSETELSALQNSSSRLQAIMSEEERKVQERKQQQDEAGSNPSLSRTRRAFSTNDFGSLQGDVSPYGLSNATSPPNGASNGNGSHSAS</sequence>
<protein>
    <recommendedName>
        <fullName evidence="3">Glycosyl transferase 48 domain-containing protein</fullName>
    </recommendedName>
</protein>
<keyword evidence="2" id="KW-1133">Transmembrane helix</keyword>
<evidence type="ECO:0000256" key="2">
    <source>
        <dbReference type="SAM" id="Phobius"/>
    </source>
</evidence>
<dbReference type="AlphaFoldDB" id="A0A8T1XC72"/>
<dbReference type="Proteomes" id="UP000693981">
    <property type="component" value="Unassembled WGS sequence"/>
</dbReference>
<dbReference type="Pfam" id="PF02364">
    <property type="entry name" value="Glucan_synthase"/>
    <property type="match status" value="1"/>
</dbReference>
<reference evidence="4" key="1">
    <citation type="submission" date="2021-02" db="EMBL/GenBank/DDBJ databases">
        <authorList>
            <person name="Palmer J.M."/>
        </authorList>
    </citation>
    <scope>NUCLEOTIDE SEQUENCE</scope>
    <source>
        <strain evidence="4">SCRP23</strain>
    </source>
</reference>
<feature type="transmembrane region" description="Helical" evidence="2">
    <location>
        <begin position="195"/>
        <end position="217"/>
    </location>
</feature>
<evidence type="ECO:0000259" key="3">
    <source>
        <dbReference type="Pfam" id="PF02364"/>
    </source>
</evidence>
<dbReference type="PANTHER" id="PTHR12741:SF48">
    <property type="entry name" value="1,3-BETA-GLUCAN SYNTHASE COMPONENT FKS1-RELATED"/>
    <property type="match status" value="1"/>
</dbReference>
<evidence type="ECO:0000313" key="4">
    <source>
        <dbReference type="EMBL" id="KAG7401633.1"/>
    </source>
</evidence>
<accession>A0A8T1XC72</accession>
<dbReference type="GO" id="GO:0006075">
    <property type="term" value="P:(1-&gt;3)-beta-D-glucan biosynthetic process"/>
    <property type="evidence" value="ECO:0007669"/>
    <property type="project" value="InterPro"/>
</dbReference>
<comment type="caution">
    <text evidence="4">The sequence shown here is derived from an EMBL/GenBank/DDBJ whole genome shotgun (WGS) entry which is preliminary data.</text>
</comment>
<dbReference type="OrthoDB" id="1880850at2759"/>
<evidence type="ECO:0000256" key="1">
    <source>
        <dbReference type="SAM" id="MobiDB-lite"/>
    </source>
</evidence>
<feature type="transmembrane region" description="Helical" evidence="2">
    <location>
        <begin position="73"/>
        <end position="91"/>
    </location>
</feature>